<feature type="transmembrane region" description="Helical" evidence="1">
    <location>
        <begin position="130"/>
        <end position="163"/>
    </location>
</feature>
<accession>A0A6S6SAV6</accession>
<feature type="transmembrane region" description="Helical" evidence="1">
    <location>
        <begin position="183"/>
        <end position="210"/>
    </location>
</feature>
<name>A0A6S6SAV6_9BACT</name>
<sequence length="359" mass="42377">MDFFKGISSLLYRGILFSKDYFQNLKESNLTSKKILLYVTVITFLAILIDFILKYFIGMQDMKAVFELLLNKEYKLAFSAFREVSLIPNIFLSISRAIFYPILFVGIVLPNFFFFYVLDRTLSFKNLLIMFSYIFVIFIISDFCVFIPVFGFLFAVMFLGYIIWIFYRLIPIFTELEPRFYHIIYFVISFILAFFIATGISTYLSFYVIADKVDEYNHSKIEAKTNEIIPKMPEGLEKLQEFDLILSNNSAQVIQMYSQSNISNDEYKIKYAASWTLNKKIKDQKKFDNSKVELIQLLNEYLKKYNEKVIFVESPIVPEQLVYIKSFENIDKYLVNNIKFAINNVEQSIQLKIDNIVKE</sequence>
<keyword evidence="1" id="KW-0472">Membrane</keyword>
<organism evidence="2">
    <name type="scientific">uncultured Campylobacterales bacterium</name>
    <dbReference type="NCBI Taxonomy" id="352960"/>
    <lineage>
        <taxon>Bacteria</taxon>
        <taxon>Pseudomonadati</taxon>
        <taxon>Campylobacterota</taxon>
        <taxon>Epsilonproteobacteria</taxon>
        <taxon>Campylobacterales</taxon>
        <taxon>environmental samples</taxon>
    </lineage>
</organism>
<evidence type="ECO:0000256" key="1">
    <source>
        <dbReference type="SAM" id="Phobius"/>
    </source>
</evidence>
<dbReference type="EMBL" id="CACVAW010000002">
    <property type="protein sequence ID" value="CAA6800273.1"/>
    <property type="molecule type" value="Genomic_DNA"/>
</dbReference>
<reference evidence="2" key="1">
    <citation type="submission" date="2020-01" db="EMBL/GenBank/DDBJ databases">
        <authorList>
            <person name="Meier V. D."/>
            <person name="Meier V D."/>
        </authorList>
    </citation>
    <scope>NUCLEOTIDE SEQUENCE</scope>
    <source>
        <strain evidence="2">HLG_WM_MAG_12</strain>
    </source>
</reference>
<gene>
    <name evidence="2" type="ORF">HELGO_WM10669</name>
</gene>
<feature type="transmembrane region" description="Helical" evidence="1">
    <location>
        <begin position="98"/>
        <end position="118"/>
    </location>
</feature>
<keyword evidence="1" id="KW-0812">Transmembrane</keyword>
<dbReference type="AlphaFoldDB" id="A0A6S6SAV6"/>
<feature type="transmembrane region" description="Helical" evidence="1">
    <location>
        <begin position="35"/>
        <end position="53"/>
    </location>
</feature>
<proteinExistence type="predicted"/>
<evidence type="ECO:0000313" key="2">
    <source>
        <dbReference type="EMBL" id="CAA6800273.1"/>
    </source>
</evidence>
<protein>
    <submittedName>
        <fullName evidence="2">Uncharacterized protein</fullName>
    </submittedName>
</protein>
<keyword evidence="1" id="KW-1133">Transmembrane helix</keyword>